<dbReference type="InterPro" id="IPR048661">
    <property type="entry name" value="CPL1-like"/>
</dbReference>
<dbReference type="PANTHER" id="PTHR35192:SF2">
    <property type="entry name" value="APPLE DOMAIN-CONTAINING PROTEIN"/>
    <property type="match status" value="1"/>
</dbReference>
<name>A0A1Y2FN03_9BASI</name>
<dbReference type="STRING" id="106004.A0A1Y2FN03"/>
<feature type="signal peptide" evidence="2">
    <location>
        <begin position="1"/>
        <end position="24"/>
    </location>
</feature>
<evidence type="ECO:0000313" key="4">
    <source>
        <dbReference type="EMBL" id="ORY85309.1"/>
    </source>
</evidence>
<sequence>MLAIAARAIVFLSTVIYLVAPASAEPHPHYHLSSRSHFSHLAPLAKRDVLEDVACSLGVKSACIKVNVDTSSDINNCGSVGHKCPTSYYNGGGSVSCVDSLCVSTCIAGHAFSRALGQCVNLSTDVRNCGAIDNACFVADGTASCRAGSCSLAFCDSGFTEDATGWSCVQDNYQTDVQNCGRRGRRCLVGTGSLAVTCSAGECQSTKCSAGYNLVSGSCTTQSTNPSSPDTSSDPDNCGATENQCPTSYANGQGSTCVSGICQPSTCDTGYAFDASISACRQVTSDPQNCGSVGNVCTTLNGVAGCQNGECTTLSCTPPLQLFNGKCVGSPSASARARQKLKKRVSNKSVKLCPGKESACPIVGSTSFLLAQASGFKAFRSQDIEKVEAAGGYECLDTDYTLESCGGCASMGEGQNCALIPHAHSTGCNSGKCMVFSCTAGFKPTWNGAGCTRAPTPSRFRRSHSKRAWPRHSRGAGNH</sequence>
<dbReference type="InParanoid" id="A0A1Y2FN03"/>
<keyword evidence="5" id="KW-1185">Reference proteome</keyword>
<feature type="domain" description="Protein CPL1-like" evidence="3">
    <location>
        <begin position="393"/>
        <end position="451"/>
    </location>
</feature>
<dbReference type="EMBL" id="MCGR01000016">
    <property type="protein sequence ID" value="ORY85309.1"/>
    <property type="molecule type" value="Genomic_DNA"/>
</dbReference>
<feature type="region of interest" description="Disordered" evidence="1">
    <location>
        <begin position="454"/>
        <end position="479"/>
    </location>
</feature>
<dbReference type="Proteomes" id="UP000193467">
    <property type="component" value="Unassembled WGS sequence"/>
</dbReference>
<evidence type="ECO:0000313" key="5">
    <source>
        <dbReference type="Proteomes" id="UP000193467"/>
    </source>
</evidence>
<dbReference type="InterPro" id="IPR038955">
    <property type="entry name" value="PriA/CPL1_fungi"/>
</dbReference>
<comment type="caution">
    <text evidence="4">The sequence shown here is derived from an EMBL/GenBank/DDBJ whole genome shotgun (WGS) entry which is preliminary data.</text>
</comment>
<organism evidence="4 5">
    <name type="scientific">Leucosporidium creatinivorum</name>
    <dbReference type="NCBI Taxonomy" id="106004"/>
    <lineage>
        <taxon>Eukaryota</taxon>
        <taxon>Fungi</taxon>
        <taxon>Dikarya</taxon>
        <taxon>Basidiomycota</taxon>
        <taxon>Pucciniomycotina</taxon>
        <taxon>Microbotryomycetes</taxon>
        <taxon>Leucosporidiales</taxon>
        <taxon>Leucosporidium</taxon>
    </lineage>
</organism>
<dbReference type="PANTHER" id="PTHR35192">
    <property type="entry name" value="PROTEIN, PUTATIVE-RELATED"/>
    <property type="match status" value="1"/>
</dbReference>
<dbReference type="OrthoDB" id="2519631at2759"/>
<protein>
    <recommendedName>
        <fullName evidence="3">Protein CPL1-like domain-containing protein</fullName>
    </recommendedName>
</protein>
<dbReference type="AlphaFoldDB" id="A0A1Y2FN03"/>
<keyword evidence="2" id="KW-0732">Signal</keyword>
<accession>A0A1Y2FN03</accession>
<evidence type="ECO:0000256" key="2">
    <source>
        <dbReference type="SAM" id="SignalP"/>
    </source>
</evidence>
<feature type="chain" id="PRO_5012779272" description="Protein CPL1-like domain-containing protein" evidence="2">
    <location>
        <begin position="25"/>
        <end position="479"/>
    </location>
</feature>
<dbReference type="Pfam" id="PF21671">
    <property type="entry name" value="CPL1-like"/>
    <property type="match status" value="1"/>
</dbReference>
<reference evidence="4 5" key="1">
    <citation type="submission" date="2016-07" db="EMBL/GenBank/DDBJ databases">
        <title>Pervasive Adenine N6-methylation of Active Genes in Fungi.</title>
        <authorList>
            <consortium name="DOE Joint Genome Institute"/>
            <person name="Mondo S.J."/>
            <person name="Dannebaum R.O."/>
            <person name="Kuo R.C."/>
            <person name="Labutti K."/>
            <person name="Haridas S."/>
            <person name="Kuo A."/>
            <person name="Salamov A."/>
            <person name="Ahrendt S.R."/>
            <person name="Lipzen A."/>
            <person name="Sullivan W."/>
            <person name="Andreopoulos W.B."/>
            <person name="Clum A."/>
            <person name="Lindquist E."/>
            <person name="Daum C."/>
            <person name="Ramamoorthy G.K."/>
            <person name="Gryganskyi A."/>
            <person name="Culley D."/>
            <person name="Magnuson J.K."/>
            <person name="James T.Y."/>
            <person name="O'Malley M.A."/>
            <person name="Stajich J.E."/>
            <person name="Spatafora J.W."/>
            <person name="Visel A."/>
            <person name="Grigoriev I.V."/>
        </authorList>
    </citation>
    <scope>NUCLEOTIDE SEQUENCE [LARGE SCALE GENOMIC DNA]</scope>
    <source>
        <strain evidence="4 5">62-1032</strain>
    </source>
</reference>
<gene>
    <name evidence="4" type="ORF">BCR35DRAFT_289978</name>
</gene>
<proteinExistence type="predicted"/>
<evidence type="ECO:0000256" key="1">
    <source>
        <dbReference type="SAM" id="MobiDB-lite"/>
    </source>
</evidence>
<evidence type="ECO:0000259" key="3">
    <source>
        <dbReference type="Pfam" id="PF21671"/>
    </source>
</evidence>
<feature type="compositionally biased region" description="Basic residues" evidence="1">
    <location>
        <begin position="459"/>
        <end position="479"/>
    </location>
</feature>